<protein>
    <submittedName>
        <fullName evidence="6">OmpA family protein</fullName>
    </submittedName>
</protein>
<dbReference type="EMBL" id="JAUHJS010000005">
    <property type="protein sequence ID" value="MDN4166109.1"/>
    <property type="molecule type" value="Genomic_DNA"/>
</dbReference>
<comment type="subcellular location">
    <subcellularLocation>
        <location evidence="1">Cell outer membrane</location>
    </subcellularLocation>
</comment>
<evidence type="ECO:0000313" key="6">
    <source>
        <dbReference type="EMBL" id="MDN4166109.1"/>
    </source>
</evidence>
<dbReference type="Pfam" id="PF00691">
    <property type="entry name" value="OmpA"/>
    <property type="match status" value="1"/>
</dbReference>
<dbReference type="Gene3D" id="1.25.40.10">
    <property type="entry name" value="Tetratricopeptide repeat domain"/>
    <property type="match status" value="1"/>
</dbReference>
<dbReference type="PANTHER" id="PTHR30329:SF21">
    <property type="entry name" value="LIPOPROTEIN YIAD-RELATED"/>
    <property type="match status" value="1"/>
</dbReference>
<dbReference type="PROSITE" id="PS51123">
    <property type="entry name" value="OMPA_2"/>
    <property type="match status" value="1"/>
</dbReference>
<dbReference type="InterPro" id="IPR006664">
    <property type="entry name" value="OMP_bac"/>
</dbReference>
<dbReference type="Pfam" id="PF07676">
    <property type="entry name" value="PD40"/>
    <property type="match status" value="3"/>
</dbReference>
<dbReference type="InterPro" id="IPR011990">
    <property type="entry name" value="TPR-like_helical_dom_sf"/>
</dbReference>
<organism evidence="6 7">
    <name type="scientific">Shiella aurantiaca</name>
    <dbReference type="NCBI Taxonomy" id="3058365"/>
    <lineage>
        <taxon>Bacteria</taxon>
        <taxon>Pseudomonadati</taxon>
        <taxon>Bacteroidota</taxon>
        <taxon>Cytophagia</taxon>
        <taxon>Cytophagales</taxon>
        <taxon>Shiellaceae</taxon>
        <taxon>Shiella</taxon>
    </lineage>
</organism>
<gene>
    <name evidence="6" type="ORF">QWY31_11385</name>
</gene>
<evidence type="ECO:0000313" key="7">
    <source>
        <dbReference type="Proteomes" id="UP001168552"/>
    </source>
</evidence>
<evidence type="ECO:0000259" key="5">
    <source>
        <dbReference type="PROSITE" id="PS51123"/>
    </source>
</evidence>
<dbReference type="InterPro" id="IPR011659">
    <property type="entry name" value="WD40"/>
</dbReference>
<dbReference type="InterPro" id="IPR006665">
    <property type="entry name" value="OmpA-like"/>
</dbReference>
<dbReference type="SUPFAM" id="SSF103088">
    <property type="entry name" value="OmpA-like"/>
    <property type="match status" value="1"/>
</dbReference>
<dbReference type="InterPro" id="IPR036737">
    <property type="entry name" value="OmpA-like_sf"/>
</dbReference>
<keyword evidence="3" id="KW-0998">Cell outer membrane</keyword>
<dbReference type="SUPFAM" id="SSF48452">
    <property type="entry name" value="TPR-like"/>
    <property type="match status" value="1"/>
</dbReference>
<sequence>MRFFKKQYFLPFLCGVAVACSPLKRAEKKFERGEYDIAINYYESLAGKKSFSKMANYYAAESYRLSNRIHQAAPYYQAAIEAGFRDEGAMVYYAFALKAIGEYDAAKEQLENYLDSAEDKAYITLAENELYNLKRLNEIRAKKNYFEVKNLNAINTPSAEYSPVFNNGFLFFTTSRDSDKVYKATGTGFTDLYKAETKGARVDTTTIQSLGAAINDPEINEGSITFSPDGNFMVFAKGNNGKRRGTAEVNLYQSRQRGGRWSEPLMMTISDPRFWDSTPAFSADGRTLYFASNRLGGYGGTDLYSATLDGRGRWGNVKNLGAQINTPGNEMFPHVTEDGKLFFSSDGHPGFGGLDILVAERKNGTIEITNIGSPMNSTADDFGIYLFMPDRGFFSSNRAGGEGDDDIYTFVNNDPDLKIVNYFLAGVTYTYDEEEKEQILPGTQVRLLDKNENILAEVITGMDGKFNFRVSAGEEYLLMGEKREFFTTRAPFSTVGREIPKDSLKQLVTNKTFNAKITLDKIVLDKSIVLNNIYYDLDKSDIRADAALELDKLVNVLKDNPQIRIELSSHTDLRSDDDYNLRLSQRRAESAVAYIIKHGIASDRIVARGYGETKPIILNAQTEEEHERNRRTEFKVIGIDKSKEAKEEKVVEDGIEFDFDLN</sequence>
<reference evidence="6" key="1">
    <citation type="submission" date="2023-06" db="EMBL/GenBank/DDBJ databases">
        <title>Cytophagales bacterium Strain LB-30, isolated from soil.</title>
        <authorList>
            <person name="Liu B."/>
        </authorList>
    </citation>
    <scope>NUCLEOTIDE SEQUENCE</scope>
    <source>
        <strain evidence="6">LB-30</strain>
    </source>
</reference>
<dbReference type="PRINTS" id="PR01021">
    <property type="entry name" value="OMPADOMAIN"/>
</dbReference>
<evidence type="ECO:0000256" key="2">
    <source>
        <dbReference type="ARBA" id="ARBA00023136"/>
    </source>
</evidence>
<dbReference type="Gene3D" id="2.120.10.30">
    <property type="entry name" value="TolB, C-terminal domain"/>
    <property type="match status" value="1"/>
</dbReference>
<dbReference type="Gene3D" id="3.30.1330.60">
    <property type="entry name" value="OmpA-like domain"/>
    <property type="match status" value="1"/>
</dbReference>
<name>A0ABT8F790_9BACT</name>
<keyword evidence="7" id="KW-1185">Reference proteome</keyword>
<keyword evidence="2 4" id="KW-0472">Membrane</keyword>
<dbReference type="Proteomes" id="UP001168552">
    <property type="component" value="Unassembled WGS sequence"/>
</dbReference>
<dbReference type="CDD" id="cd07185">
    <property type="entry name" value="OmpA_C-like"/>
    <property type="match status" value="1"/>
</dbReference>
<dbReference type="InterPro" id="IPR011042">
    <property type="entry name" value="6-blade_b-propeller_TolB-like"/>
</dbReference>
<dbReference type="SUPFAM" id="SSF82171">
    <property type="entry name" value="DPP6 N-terminal domain-like"/>
    <property type="match status" value="1"/>
</dbReference>
<dbReference type="PANTHER" id="PTHR30329">
    <property type="entry name" value="STATOR ELEMENT OF FLAGELLAR MOTOR COMPLEX"/>
    <property type="match status" value="1"/>
</dbReference>
<accession>A0ABT8F790</accession>
<comment type="caution">
    <text evidence="6">The sequence shown here is derived from an EMBL/GenBank/DDBJ whole genome shotgun (WGS) entry which is preliminary data.</text>
</comment>
<dbReference type="PROSITE" id="PS51257">
    <property type="entry name" value="PROKAR_LIPOPROTEIN"/>
    <property type="match status" value="1"/>
</dbReference>
<evidence type="ECO:0000256" key="3">
    <source>
        <dbReference type="ARBA" id="ARBA00023237"/>
    </source>
</evidence>
<feature type="domain" description="OmpA-like" evidence="5">
    <location>
        <begin position="523"/>
        <end position="640"/>
    </location>
</feature>
<evidence type="ECO:0000256" key="1">
    <source>
        <dbReference type="ARBA" id="ARBA00004442"/>
    </source>
</evidence>
<proteinExistence type="predicted"/>
<evidence type="ECO:0000256" key="4">
    <source>
        <dbReference type="PROSITE-ProRule" id="PRU00473"/>
    </source>
</evidence>
<dbReference type="InterPro" id="IPR050330">
    <property type="entry name" value="Bact_OuterMem_StrucFunc"/>
</dbReference>